<keyword evidence="1" id="KW-0732">Signal</keyword>
<dbReference type="RefSeq" id="WP_275630683.1">
    <property type="nucleotide sequence ID" value="NZ_JARGYD010000001.1"/>
</dbReference>
<feature type="chain" id="PRO_5047145381" evidence="1">
    <location>
        <begin position="26"/>
        <end position="154"/>
    </location>
</feature>
<evidence type="ECO:0000313" key="4">
    <source>
        <dbReference type="Proteomes" id="UP001595632"/>
    </source>
</evidence>
<feature type="domain" description="EF-hand" evidence="2">
    <location>
        <begin position="126"/>
        <end position="154"/>
    </location>
</feature>
<proteinExistence type="predicted"/>
<keyword evidence="4" id="KW-1185">Reference proteome</keyword>
<feature type="signal peptide" evidence="1">
    <location>
        <begin position="1"/>
        <end position="25"/>
    </location>
</feature>
<evidence type="ECO:0000313" key="3">
    <source>
        <dbReference type="EMBL" id="MFC3143392.1"/>
    </source>
</evidence>
<evidence type="ECO:0000259" key="2">
    <source>
        <dbReference type="PROSITE" id="PS50222"/>
    </source>
</evidence>
<dbReference type="Proteomes" id="UP001595632">
    <property type="component" value="Unassembled WGS sequence"/>
</dbReference>
<name>A0ABV7GU92_9RHOB</name>
<accession>A0ABV7GU92</accession>
<dbReference type="InterPro" id="IPR018247">
    <property type="entry name" value="EF_Hand_1_Ca_BS"/>
</dbReference>
<dbReference type="Pfam" id="PF13202">
    <property type="entry name" value="EF-hand_5"/>
    <property type="match status" value="2"/>
</dbReference>
<reference evidence="4" key="1">
    <citation type="journal article" date="2019" name="Int. J. Syst. Evol. Microbiol.">
        <title>The Global Catalogue of Microorganisms (GCM) 10K type strain sequencing project: providing services to taxonomists for standard genome sequencing and annotation.</title>
        <authorList>
            <consortium name="The Broad Institute Genomics Platform"/>
            <consortium name="The Broad Institute Genome Sequencing Center for Infectious Disease"/>
            <person name="Wu L."/>
            <person name="Ma J."/>
        </authorList>
    </citation>
    <scope>NUCLEOTIDE SEQUENCE [LARGE SCALE GENOMIC DNA]</scope>
    <source>
        <strain evidence="4">KCTC 52366</strain>
    </source>
</reference>
<dbReference type="Gene3D" id="1.10.238.10">
    <property type="entry name" value="EF-hand"/>
    <property type="match status" value="2"/>
</dbReference>
<dbReference type="InterPro" id="IPR011992">
    <property type="entry name" value="EF-hand-dom_pair"/>
</dbReference>
<sequence>MRSTLIAAAVMAVAGTAGPVGPALAQGEGPGVHFVENWDLDGDGTVTLAELEEHRADVFYMFDENEDGMLAAAEYTLFDETRAADMANNGGGHGQGKGQGALQRASDGMSLAFNDTDGDGAVSEAEFIGKSGDWMELLDRNGDGVVTTDDFGRH</sequence>
<organism evidence="3 4">
    <name type="scientific">Psychromarinibacter halotolerans</name>
    <dbReference type="NCBI Taxonomy" id="1775175"/>
    <lineage>
        <taxon>Bacteria</taxon>
        <taxon>Pseudomonadati</taxon>
        <taxon>Pseudomonadota</taxon>
        <taxon>Alphaproteobacteria</taxon>
        <taxon>Rhodobacterales</taxon>
        <taxon>Paracoccaceae</taxon>
        <taxon>Psychromarinibacter</taxon>
    </lineage>
</organism>
<dbReference type="PROSITE" id="PS50222">
    <property type="entry name" value="EF_HAND_2"/>
    <property type="match status" value="1"/>
</dbReference>
<comment type="caution">
    <text evidence="3">The sequence shown here is derived from an EMBL/GenBank/DDBJ whole genome shotgun (WGS) entry which is preliminary data.</text>
</comment>
<protein>
    <submittedName>
        <fullName evidence="3">EF-hand domain-containing protein</fullName>
    </submittedName>
</protein>
<dbReference type="SUPFAM" id="SSF47473">
    <property type="entry name" value="EF-hand"/>
    <property type="match status" value="1"/>
</dbReference>
<dbReference type="EMBL" id="JBHRTB010000010">
    <property type="protein sequence ID" value="MFC3143392.1"/>
    <property type="molecule type" value="Genomic_DNA"/>
</dbReference>
<evidence type="ECO:0000256" key="1">
    <source>
        <dbReference type="SAM" id="SignalP"/>
    </source>
</evidence>
<gene>
    <name evidence="3" type="ORF">ACFOGP_11765</name>
</gene>
<dbReference type="PROSITE" id="PS00018">
    <property type="entry name" value="EF_HAND_1"/>
    <property type="match status" value="2"/>
</dbReference>
<dbReference type="InterPro" id="IPR002048">
    <property type="entry name" value="EF_hand_dom"/>
</dbReference>